<organism evidence="1 2">
    <name type="scientific">Salix dunnii</name>
    <dbReference type="NCBI Taxonomy" id="1413687"/>
    <lineage>
        <taxon>Eukaryota</taxon>
        <taxon>Viridiplantae</taxon>
        <taxon>Streptophyta</taxon>
        <taxon>Embryophyta</taxon>
        <taxon>Tracheophyta</taxon>
        <taxon>Spermatophyta</taxon>
        <taxon>Magnoliopsida</taxon>
        <taxon>eudicotyledons</taxon>
        <taxon>Gunneridae</taxon>
        <taxon>Pentapetalae</taxon>
        <taxon>rosids</taxon>
        <taxon>fabids</taxon>
        <taxon>Malpighiales</taxon>
        <taxon>Salicaceae</taxon>
        <taxon>Saliceae</taxon>
        <taxon>Salix</taxon>
    </lineage>
</organism>
<reference evidence="1 2" key="1">
    <citation type="submission" date="2020-10" db="EMBL/GenBank/DDBJ databases">
        <title>Plant Genome Project.</title>
        <authorList>
            <person name="Zhang R.-G."/>
        </authorList>
    </citation>
    <scope>NUCLEOTIDE SEQUENCE [LARGE SCALE GENOMIC DNA]</scope>
    <source>
        <strain evidence="1">FAFU-HL-1</strain>
        <tissue evidence="1">Leaf</tissue>
    </source>
</reference>
<dbReference type="Proteomes" id="UP000657918">
    <property type="component" value="Chromosome 11"/>
</dbReference>
<proteinExistence type="predicted"/>
<evidence type="ECO:0000313" key="1">
    <source>
        <dbReference type="EMBL" id="KAF9672150.1"/>
    </source>
</evidence>
<protein>
    <submittedName>
        <fullName evidence="1">Uncharacterized protein</fullName>
    </submittedName>
</protein>
<dbReference type="AlphaFoldDB" id="A0A835JJQ3"/>
<name>A0A835JJQ3_9ROSI</name>
<keyword evidence="2" id="KW-1185">Reference proteome</keyword>
<sequence>MRTDAIYRESDGRRKQEIMCVLNSSVDQLLDLQCSNDHIFPKYGKRVEDTYLPPNYKFIYSHLTSCFVSWGVKIVFISCKALREQYSRALY</sequence>
<comment type="caution">
    <text evidence="1">The sequence shown here is derived from an EMBL/GenBank/DDBJ whole genome shotgun (WGS) entry which is preliminary data.</text>
</comment>
<dbReference type="EMBL" id="JADGMS010000011">
    <property type="protein sequence ID" value="KAF9672150.1"/>
    <property type="molecule type" value="Genomic_DNA"/>
</dbReference>
<gene>
    <name evidence="1" type="ORF">SADUNF_Sadunf11G0010800</name>
</gene>
<accession>A0A835JJQ3</accession>
<evidence type="ECO:0000313" key="2">
    <source>
        <dbReference type="Proteomes" id="UP000657918"/>
    </source>
</evidence>